<comment type="pathway">
    <text evidence="8">Amino-acid biosynthesis; L-methionine biosynthesis via de novo pathway; L-cystathionine from O-succinyl-L-homoserine: step 1/1.</text>
</comment>
<feature type="region of interest" description="Disordered" evidence="11">
    <location>
        <begin position="189"/>
        <end position="217"/>
    </location>
</feature>
<evidence type="ECO:0000256" key="9">
    <source>
        <dbReference type="ARBA" id="ARBA00066530"/>
    </source>
</evidence>
<dbReference type="PROSITE" id="PS00868">
    <property type="entry name" value="CYS_MET_METAB_PP"/>
    <property type="match status" value="1"/>
</dbReference>
<dbReference type="InterPro" id="IPR054542">
    <property type="entry name" value="Cys_met_metab_PP"/>
</dbReference>
<dbReference type="AlphaFoldDB" id="A0A2I2GFV6"/>
<keyword evidence="4" id="KW-0663">Pyridoxal phosphate</keyword>
<evidence type="ECO:0000313" key="13">
    <source>
        <dbReference type="Proteomes" id="UP000234275"/>
    </source>
</evidence>
<dbReference type="InterPro" id="IPR000277">
    <property type="entry name" value="Cys/Met-Metab_PyrdxlP-dep_enz"/>
</dbReference>
<dbReference type="GeneID" id="36556237"/>
<evidence type="ECO:0000313" key="12">
    <source>
        <dbReference type="EMBL" id="PLB51750.1"/>
    </source>
</evidence>
<dbReference type="RefSeq" id="XP_024707052.1">
    <property type="nucleotide sequence ID" value="XM_024848538.1"/>
</dbReference>
<evidence type="ECO:0000256" key="11">
    <source>
        <dbReference type="SAM" id="MobiDB-lite"/>
    </source>
</evidence>
<name>A0A2I2GFV6_9EURO</name>
<dbReference type="InterPro" id="IPR015421">
    <property type="entry name" value="PyrdxlP-dep_Trfase_major"/>
</dbReference>
<accession>A0A2I2GFV6</accession>
<dbReference type="Pfam" id="PF01053">
    <property type="entry name" value="Cys_Met_Meta_PP"/>
    <property type="match status" value="1"/>
</dbReference>
<dbReference type="PANTHER" id="PTHR42699:SF1">
    <property type="entry name" value="CYSTATHIONINE GAMMA-SYNTHASE-RELATED"/>
    <property type="match status" value="1"/>
</dbReference>
<evidence type="ECO:0000256" key="8">
    <source>
        <dbReference type="ARBA" id="ARBA00060510"/>
    </source>
</evidence>
<reference evidence="12 13" key="1">
    <citation type="submission" date="2016-12" db="EMBL/GenBank/DDBJ databases">
        <title>The genomes of Aspergillus section Nigri reveals drivers in fungal speciation.</title>
        <authorList>
            <consortium name="DOE Joint Genome Institute"/>
            <person name="Vesth T.C."/>
            <person name="Nybo J."/>
            <person name="Theobald S."/>
            <person name="Brandl J."/>
            <person name="Frisvad J.C."/>
            <person name="Nielsen K.F."/>
            <person name="Lyhne E.K."/>
            <person name="Kogle M.E."/>
            <person name="Kuo A."/>
            <person name="Riley R."/>
            <person name="Clum A."/>
            <person name="Nolan M."/>
            <person name="Lipzen A."/>
            <person name="Salamov A."/>
            <person name="Henrissat B."/>
            <person name="Wiebenga A."/>
            <person name="De Vries R.P."/>
            <person name="Grigoriev I.V."/>
            <person name="Mortensen U.H."/>
            <person name="Andersen M.R."/>
            <person name="Baker S.E."/>
        </authorList>
    </citation>
    <scope>NUCLEOTIDE SEQUENCE [LARGE SCALE GENOMIC DNA]</scope>
    <source>
        <strain evidence="12 13">IBT 23096</strain>
    </source>
</reference>
<gene>
    <name evidence="12" type="ORF">P170DRAFT_433622</name>
</gene>
<dbReference type="Gene3D" id="3.90.1150.10">
    <property type="entry name" value="Aspartate Aminotransferase, domain 1"/>
    <property type="match status" value="2"/>
</dbReference>
<dbReference type="GO" id="GO:0016829">
    <property type="term" value="F:lyase activity"/>
    <property type="evidence" value="ECO:0007669"/>
    <property type="project" value="UniProtKB-KW"/>
</dbReference>
<comment type="cofactor">
    <cofactor evidence="1">
        <name>pyridoxal 5'-phosphate</name>
        <dbReference type="ChEBI" id="CHEBI:597326"/>
    </cofactor>
</comment>
<evidence type="ECO:0000256" key="6">
    <source>
        <dbReference type="ARBA" id="ARBA00051441"/>
    </source>
</evidence>
<keyword evidence="12" id="KW-0456">Lyase</keyword>
<dbReference type="InterPro" id="IPR015424">
    <property type="entry name" value="PyrdxlP-dep_Trfase"/>
</dbReference>
<evidence type="ECO:0000256" key="3">
    <source>
        <dbReference type="ARBA" id="ARBA00022679"/>
    </source>
</evidence>
<dbReference type="GO" id="GO:0030170">
    <property type="term" value="F:pyridoxal phosphate binding"/>
    <property type="evidence" value="ECO:0007669"/>
    <property type="project" value="InterPro"/>
</dbReference>
<keyword evidence="2" id="KW-0028">Amino-acid biosynthesis</keyword>
<dbReference type="EC" id="2.5.1.48" evidence="9"/>
<keyword evidence="13" id="KW-1185">Reference proteome</keyword>
<evidence type="ECO:0000256" key="5">
    <source>
        <dbReference type="ARBA" id="ARBA00023167"/>
    </source>
</evidence>
<keyword evidence="3" id="KW-0808">Transferase</keyword>
<dbReference type="GO" id="GO:0003962">
    <property type="term" value="F:cystathionine gamma-synthase activity"/>
    <property type="evidence" value="ECO:0007669"/>
    <property type="project" value="UniProtKB-EC"/>
</dbReference>
<comment type="function">
    <text evidence="7">Catalyzes the formation of L-cystathionine from O-succinyl-L-homoserine (OSHS) and L-cysteine, via a gamma-replacement reaction. In the absence of thiol, catalyzes gamma-elimination to form 2-oxobutanoate, succinate and ammonia.</text>
</comment>
<dbReference type="Gene3D" id="3.40.640.10">
    <property type="entry name" value="Type I PLP-dependent aspartate aminotransferase-like (Major domain)"/>
    <property type="match status" value="1"/>
</dbReference>
<evidence type="ECO:0000256" key="7">
    <source>
        <dbReference type="ARBA" id="ARBA00058439"/>
    </source>
</evidence>
<evidence type="ECO:0000256" key="2">
    <source>
        <dbReference type="ARBA" id="ARBA00022605"/>
    </source>
</evidence>
<dbReference type="STRING" id="1392250.A0A2I2GFV6"/>
<dbReference type="Proteomes" id="UP000234275">
    <property type="component" value="Unassembled WGS sequence"/>
</dbReference>
<evidence type="ECO:0000256" key="4">
    <source>
        <dbReference type="ARBA" id="ARBA00022898"/>
    </source>
</evidence>
<organism evidence="12 13">
    <name type="scientific">Aspergillus steynii IBT 23096</name>
    <dbReference type="NCBI Taxonomy" id="1392250"/>
    <lineage>
        <taxon>Eukaryota</taxon>
        <taxon>Fungi</taxon>
        <taxon>Dikarya</taxon>
        <taxon>Ascomycota</taxon>
        <taxon>Pezizomycotina</taxon>
        <taxon>Eurotiomycetes</taxon>
        <taxon>Eurotiomycetidae</taxon>
        <taxon>Eurotiales</taxon>
        <taxon>Aspergillaceae</taxon>
        <taxon>Aspergillus</taxon>
        <taxon>Aspergillus subgen. Circumdati</taxon>
    </lineage>
</organism>
<dbReference type="PANTHER" id="PTHR42699">
    <property type="match status" value="1"/>
</dbReference>
<dbReference type="GO" id="GO:0009086">
    <property type="term" value="P:methionine biosynthetic process"/>
    <property type="evidence" value="ECO:0007669"/>
    <property type="project" value="UniProtKB-KW"/>
</dbReference>
<dbReference type="GO" id="GO:0019346">
    <property type="term" value="P:transsulfuration"/>
    <property type="evidence" value="ECO:0007669"/>
    <property type="project" value="InterPro"/>
</dbReference>
<dbReference type="FunFam" id="3.40.640.10:FF:000111">
    <property type="entry name" value="Cystathionine gamma-synthase"/>
    <property type="match status" value="1"/>
</dbReference>
<dbReference type="VEuPathDB" id="FungiDB:P170DRAFT_433622"/>
<sequence length="626" mass="69485">MLQDVGGTVPPNTDHAVSVSLPTWKANVAYEEGEPWVIDKMQCGYPRFFVHPIIQELAKEVVLRHGRPETETAMLFPSPKTARTCYSFFLSRLSGAESLKVRLIDLAPPSHTDLQSPTVTSLLSGVIYPKEYGPIAKQVWQHSGSGISSRRGEFCLDALRDGFLQEKKDMDLETTSQRICKGPRRYQGKDSVTELVRGTGPQPTAPNPSATTSGSQEGREYAQFIEERFGRNLSTSLSQQAKVAVRKRIAGVLTANVDLSEALQKTAGEGRIAGLSESDVYIFPSGMNAIFSTHQMLLSARSAMKSVCFGFPYIDTLKTLEKWGPGCLFYGNGSSEDLDDLELRLDNGERFLALFTEFPGNPLLKSPDLRRIRALADKHDFAVVVDETVGNFININVLPYADVVVSSLTKIFSGDSNVMGGSAVLNPHARYYQSLKETFSREYEDNLWAEDAVFLERNSRDFVSRIEKINQTTDEITEMLRNSSLVKNVYYPKYSPSKPFYDAFRNPNGGYGGLFSVTFYSTAAAAAFFDCLEVLKGPSLGTNFTLGSPYTLLAHYGELDWVCLSRMHKTLFFHPFQNFRSSNQSIQASSFGVEFDLVRISVGLEEVSDLRDRIQKALDAAASARA</sequence>
<protein>
    <recommendedName>
        <fullName evidence="9">cystathionine gamma-synthase</fullName>
        <ecNumber evidence="9">2.5.1.48</ecNumber>
    </recommendedName>
    <alternativeName>
        <fullName evidence="10">O-succinylhomoserine (thiol)-lyase</fullName>
    </alternativeName>
</protein>
<comment type="caution">
    <text evidence="12">The sequence shown here is derived from an EMBL/GenBank/DDBJ whole genome shotgun (WGS) entry which is preliminary data.</text>
</comment>
<dbReference type="SUPFAM" id="SSF53383">
    <property type="entry name" value="PLP-dependent transferases"/>
    <property type="match status" value="1"/>
</dbReference>
<dbReference type="OrthoDB" id="10047078at2759"/>
<feature type="compositionally biased region" description="Polar residues" evidence="11">
    <location>
        <begin position="207"/>
        <end position="216"/>
    </location>
</feature>
<proteinExistence type="predicted"/>
<evidence type="ECO:0000256" key="10">
    <source>
        <dbReference type="ARBA" id="ARBA00083849"/>
    </source>
</evidence>
<keyword evidence="5" id="KW-0486">Methionine biosynthesis</keyword>
<dbReference type="EMBL" id="MSFO01000002">
    <property type="protein sequence ID" value="PLB51750.1"/>
    <property type="molecule type" value="Genomic_DNA"/>
</dbReference>
<evidence type="ECO:0000256" key="1">
    <source>
        <dbReference type="ARBA" id="ARBA00001933"/>
    </source>
</evidence>
<dbReference type="InterPro" id="IPR015422">
    <property type="entry name" value="PyrdxlP-dep_Trfase_small"/>
</dbReference>
<comment type="catalytic activity">
    <reaction evidence="6">
        <text>O-succinyl-L-homoserine + L-cysteine = L,L-cystathionine + succinate + H(+)</text>
        <dbReference type="Rhea" id="RHEA:20397"/>
        <dbReference type="ChEBI" id="CHEBI:15378"/>
        <dbReference type="ChEBI" id="CHEBI:30031"/>
        <dbReference type="ChEBI" id="CHEBI:35235"/>
        <dbReference type="ChEBI" id="CHEBI:57661"/>
        <dbReference type="ChEBI" id="CHEBI:58161"/>
        <dbReference type="EC" id="2.5.1.48"/>
    </reaction>
</comment>
<dbReference type="InterPro" id="IPR051750">
    <property type="entry name" value="Trans-sulfuration_enzymes"/>
</dbReference>